<dbReference type="EMBL" id="DS016094">
    <property type="protein sequence ID" value="KOB85104.1"/>
    <property type="molecule type" value="Genomic_DNA"/>
</dbReference>
<reference evidence="2" key="2">
    <citation type="submission" date="2006-09" db="EMBL/GenBank/DDBJ databases">
        <title>The genome sequence of Plasmodium falciparum Dd2.</title>
        <authorList>
            <consortium name="The Broad Institute Genome Sequencing Platform"/>
            <person name="Birren B."/>
            <person name="Lander E."/>
            <person name="Galagan J."/>
            <person name="Nusbaum C."/>
            <person name="Devon K."/>
            <person name="Henn M."/>
            <person name="Jaffe D."/>
            <person name="Butler J."/>
            <person name="Alvarez P."/>
            <person name="Gnerre S."/>
            <person name="Grabherr M."/>
            <person name="Kleber M."/>
            <person name="Mauceli E."/>
            <person name="Brockman W."/>
            <person name="MacCallum I.A."/>
            <person name="Rounsley S."/>
            <person name="Young S."/>
            <person name="LaButti K."/>
            <person name="Pushparaj V."/>
            <person name="DeCaprio D."/>
            <person name="Crawford M."/>
            <person name="Koehrsen M."/>
            <person name="Engels R."/>
            <person name="Montgomery P."/>
            <person name="Pearson M."/>
            <person name="Howarth C."/>
            <person name="Larson L."/>
            <person name="Luoma S."/>
            <person name="White J."/>
            <person name="Kodira C."/>
            <person name="Zeng Q."/>
            <person name="O'Leary S."/>
            <person name="Yandava C."/>
            <person name="Alvarado L."/>
            <person name="Wirth D."/>
            <person name="Volkman S."/>
            <person name="Hartl D."/>
        </authorList>
    </citation>
    <scope>NUCLEOTIDE SEQUENCE [LARGE SCALE GENOMIC DNA]</scope>
</reference>
<reference evidence="2" key="1">
    <citation type="submission" date="2006-09" db="EMBL/GenBank/DDBJ databases">
        <title>Annotation of Plasmodium falciparum Dd2.</title>
        <authorList>
            <consortium name="The Broad Institute Genome Sequencing Platform"/>
            <person name="Volkman S.K."/>
            <person name="Neafsey D.E."/>
            <person name="Dash A.P."/>
            <person name="Chitnis C.E."/>
            <person name="Hartl D.L."/>
            <person name="Young S.K."/>
            <person name="Zeng Q."/>
            <person name="Koehrsen M."/>
            <person name="Alvarado L."/>
            <person name="Berlin A."/>
            <person name="Borenstein D."/>
            <person name="Chapman S.B."/>
            <person name="Chen Z."/>
            <person name="Engels R."/>
            <person name="Freedman E."/>
            <person name="Gellesch M."/>
            <person name="Goldberg J."/>
            <person name="Griggs A."/>
            <person name="Gujja S."/>
            <person name="Heilman E.R."/>
            <person name="Heiman D.I."/>
            <person name="Howarth C."/>
            <person name="Jen D."/>
            <person name="Larson L."/>
            <person name="Mehta T."/>
            <person name="Neiman D."/>
            <person name="Park D."/>
            <person name="Pearson M."/>
            <person name="Roberts A."/>
            <person name="Saif S."/>
            <person name="Shea T."/>
            <person name="Shenoy N."/>
            <person name="Sisk P."/>
            <person name="Stolte C."/>
            <person name="Sykes S."/>
            <person name="Walk T."/>
            <person name="White J."/>
            <person name="Yandava C."/>
            <person name="Haas B."/>
            <person name="Henn M.R."/>
            <person name="Nusbaum C."/>
            <person name="Birren B."/>
        </authorList>
    </citation>
    <scope>NUCLEOTIDE SEQUENCE [LARGE SCALE GENOMIC DNA]</scope>
</reference>
<feature type="non-terminal residue" evidence="1">
    <location>
        <position position="115"/>
    </location>
</feature>
<evidence type="ECO:0000313" key="1">
    <source>
        <dbReference type="EMBL" id="KOB85104.1"/>
    </source>
</evidence>
<evidence type="ECO:0000313" key="2">
    <source>
        <dbReference type="Proteomes" id="UP000054282"/>
    </source>
</evidence>
<proteinExistence type="predicted"/>
<organism evidence="1 2">
    <name type="scientific">Plasmodium falciparum (isolate Dd2)</name>
    <dbReference type="NCBI Taxonomy" id="57267"/>
    <lineage>
        <taxon>Eukaryota</taxon>
        <taxon>Sar</taxon>
        <taxon>Alveolata</taxon>
        <taxon>Apicomplexa</taxon>
        <taxon>Aconoidasida</taxon>
        <taxon>Haemosporida</taxon>
        <taxon>Plasmodiidae</taxon>
        <taxon>Plasmodium</taxon>
        <taxon>Plasmodium (Laverania)</taxon>
    </lineage>
</organism>
<dbReference type="KEGG" id="pfd:PFDG_05397"/>
<dbReference type="OrthoDB" id="8017587at2759"/>
<dbReference type="AlphaFoldDB" id="A0A0L7LWW2"/>
<gene>
    <name evidence="1" type="ORF">PFDG_05397</name>
</gene>
<protein>
    <submittedName>
        <fullName evidence="1">Uncharacterized protein</fullName>
    </submittedName>
</protein>
<sequence>MEGIRYLSCNKILYKRTGSTKTLINSLRKRYVHNNFKKKTCEQVLNTVNKLHNEKRYFNFSCSFTKSNITVVFFSSNESNKNLYLENYANIRKHINSIDNEESVIMNILKEKTYE</sequence>
<dbReference type="Proteomes" id="UP000054282">
    <property type="component" value="Unassembled WGS sequence"/>
</dbReference>
<accession>A0A0L7LWW2</accession>
<name>A0A0L7LWW2_PLAF4</name>